<sequence>MKPAFALNLSPDGISLLHRTSRGWLLVGAVALDDPDVPAALGYLRKTALGLAPQGFTTKLILPASQILYTAVEAPGPDAANRRRQIARALEGRTPYAAEDLVFDWSGTGGRVNVAVVARETLEEAEAFAQEHRFNPVSFVAMPEDGTFAGEPFFGQTAKARSYIPEGERLVRDQDPVRIAGDADLARLAATSVAERMVEEAAPAEAPAAEQAVSDAAAPATDDSEIVAAVDPVIEETSAETVAQAPVSEADVAAAAVLPGGAEADIAPDAVAPDAEVEPAANLEPEETGVEAADAEPLAADEPLAEDMPAEAPVEAGPADAGMEPIVEAATEPEAETPEAEAPEAETVDPPAAAAAEPAPEVAPAEPTDPREERRRARAERREREAAERAEAEAAAALARQPSFGFAAPVVAAQDEPERPLAGVAAEAQDLPAASAQMGAAPSAAGAPAPFGAGISLEDEHAAAHGAAEDAAFAPTAGEPGAEDAEEAPFLAVEDEAEAAMPAPAPLPPELDADGVPTPFAAAATLSPAPAMPGPRLRLGPAAPETGRATPAKLAGDSGSVISPRLGIAAEPRAEARTEPATRAKSHASGLGKAVIAAGKMAKAAKNARVANRRVEAAPGPAAPRSRTSSEAEALTVFGARRGKPARGKPRYLGLMLTAALVFLMLAVALWSSLLEDTPTAGAPASEPVADAAPARTAAVESLAVAPDFEDVPTVDAIEADAMTEAEIAADGGFEAMEAPADEMAEAPTDLPTDLPVDLPVDLPEDLPTEPEDGLAGQLADDLAAAPETLPQEAPVPGSTAPDAAAAAAIAAAGVGAAGELANGLAAADIATAAPEVPADAAGGPVPDASEGLPPRPADPAVTERSAEALLDTTALTADPLPAPPQPPLPYGTGFQFGEDGLVVATPDGALTPEGVTVVAGAPTLVPPARPAAVAAAAAEAVPPAQSDPAAAEAAVAEAVAEGAAAPEAGSAVSVPDPALAGVKPLPRPASLEVPAAVAPEAAAETPADTPAAAEDGASLPAPLVADPALAAFKPRAASTVAVAAAAAARSAEEARAAEQAALQEALASATASAVASSRKPLSRPQDFSRGVEAALAMAATTAPVIAAAAPPPQPAPVAAAPTRQAAVAPAPVEPEEMDEPEPIAAAPNIPTTASVAKQATISGAISLREINLIGVYGASSNRRALVRLANGRMLRVKIGDRIDGGQVTGIGEGQLTYQKGGRTHVLRMIQQS</sequence>
<accession>A0A6L8VJ85</accession>
<comment type="caution">
    <text evidence="2">The sequence shown here is derived from an EMBL/GenBank/DDBJ whole genome shotgun (WGS) entry which is preliminary data.</text>
</comment>
<feature type="compositionally biased region" description="Basic and acidic residues" evidence="1">
    <location>
        <begin position="368"/>
        <end position="392"/>
    </location>
</feature>
<dbReference type="OrthoDB" id="7870459at2"/>
<proteinExistence type="predicted"/>
<feature type="compositionally biased region" description="Low complexity" evidence="1">
    <location>
        <begin position="1117"/>
        <end position="1131"/>
    </location>
</feature>
<evidence type="ECO:0000313" key="3">
    <source>
        <dbReference type="Proteomes" id="UP000477083"/>
    </source>
</evidence>
<gene>
    <name evidence="2" type="ORF">GS660_11745</name>
</gene>
<dbReference type="Gene3D" id="3.30.420.380">
    <property type="match status" value="1"/>
</dbReference>
<feature type="region of interest" description="Disordered" evidence="1">
    <location>
        <begin position="747"/>
        <end position="775"/>
    </location>
</feature>
<protein>
    <recommendedName>
        <fullName evidence="4">Translation initiation factor 2</fullName>
    </recommendedName>
</protein>
<feature type="region of interest" description="Disordered" evidence="1">
    <location>
        <begin position="838"/>
        <end position="865"/>
    </location>
</feature>
<feature type="region of interest" description="Disordered" evidence="1">
    <location>
        <begin position="331"/>
        <end position="395"/>
    </location>
</feature>
<feature type="region of interest" description="Disordered" evidence="1">
    <location>
        <begin position="1112"/>
        <end position="1139"/>
    </location>
</feature>
<feature type="compositionally biased region" description="Low complexity" evidence="1">
    <location>
        <begin position="838"/>
        <end position="849"/>
    </location>
</feature>
<feature type="region of interest" description="Disordered" evidence="1">
    <location>
        <begin position="199"/>
        <end position="222"/>
    </location>
</feature>
<feature type="compositionally biased region" description="Acidic residues" evidence="1">
    <location>
        <begin position="331"/>
        <end position="347"/>
    </location>
</feature>
<keyword evidence="3" id="KW-1185">Reference proteome</keyword>
<dbReference type="AlphaFoldDB" id="A0A6L8VJ85"/>
<name>A0A6L8VJ85_9RHOB</name>
<dbReference type="Proteomes" id="UP000477083">
    <property type="component" value="Unassembled WGS sequence"/>
</dbReference>
<evidence type="ECO:0000256" key="1">
    <source>
        <dbReference type="SAM" id="MobiDB-lite"/>
    </source>
</evidence>
<feature type="compositionally biased region" description="Low complexity" evidence="1">
    <location>
        <begin position="200"/>
        <end position="220"/>
    </location>
</feature>
<evidence type="ECO:0000313" key="2">
    <source>
        <dbReference type="EMBL" id="MZQ89766.1"/>
    </source>
</evidence>
<organism evidence="2 3">
    <name type="scientific">Frigidibacter albus</name>
    <dbReference type="NCBI Taxonomy" id="1465486"/>
    <lineage>
        <taxon>Bacteria</taxon>
        <taxon>Pseudomonadati</taxon>
        <taxon>Pseudomonadota</taxon>
        <taxon>Alphaproteobacteria</taxon>
        <taxon>Rhodobacterales</taxon>
        <taxon>Paracoccaceae</taxon>
        <taxon>Frigidibacter</taxon>
    </lineage>
</organism>
<dbReference type="RefSeq" id="WP_161346703.1">
    <property type="nucleotide sequence ID" value="NZ_BMGW01000007.1"/>
</dbReference>
<dbReference type="SUPFAM" id="SSF53067">
    <property type="entry name" value="Actin-like ATPase domain"/>
    <property type="match status" value="1"/>
</dbReference>
<feature type="compositionally biased region" description="Low complexity" evidence="1">
    <location>
        <begin position="348"/>
        <end position="366"/>
    </location>
</feature>
<dbReference type="InterPro" id="IPR043129">
    <property type="entry name" value="ATPase_NBD"/>
</dbReference>
<reference evidence="2 3" key="1">
    <citation type="submission" date="2020-01" db="EMBL/GenBank/DDBJ databases">
        <title>Frigidibacter albus SP32T (=CGMCC 1.13995T).</title>
        <authorList>
            <person name="Liao X."/>
        </authorList>
    </citation>
    <scope>NUCLEOTIDE SEQUENCE [LARGE SCALE GENOMIC DNA]</scope>
    <source>
        <strain evidence="2 3">SP32</strain>
    </source>
</reference>
<feature type="region of interest" description="Disordered" evidence="1">
    <location>
        <begin position="610"/>
        <end position="633"/>
    </location>
</feature>
<evidence type="ECO:0008006" key="4">
    <source>
        <dbReference type="Google" id="ProtNLM"/>
    </source>
</evidence>
<feature type="compositionally biased region" description="Acidic residues" evidence="1">
    <location>
        <begin position="763"/>
        <end position="773"/>
    </location>
</feature>
<dbReference type="EMBL" id="WWNR01000007">
    <property type="protein sequence ID" value="MZQ89766.1"/>
    <property type="molecule type" value="Genomic_DNA"/>
</dbReference>